<dbReference type="EMBL" id="JANPWB010000004">
    <property type="protein sequence ID" value="KAJ1194339.1"/>
    <property type="molecule type" value="Genomic_DNA"/>
</dbReference>
<evidence type="ECO:0000313" key="3">
    <source>
        <dbReference type="Proteomes" id="UP001066276"/>
    </source>
</evidence>
<feature type="region of interest" description="Disordered" evidence="1">
    <location>
        <begin position="19"/>
        <end position="49"/>
    </location>
</feature>
<reference evidence="2" key="1">
    <citation type="journal article" date="2022" name="bioRxiv">
        <title>Sequencing and chromosome-scale assembly of the giantPleurodeles waltlgenome.</title>
        <authorList>
            <person name="Brown T."/>
            <person name="Elewa A."/>
            <person name="Iarovenko S."/>
            <person name="Subramanian E."/>
            <person name="Araus A.J."/>
            <person name="Petzold A."/>
            <person name="Susuki M."/>
            <person name="Suzuki K.-i.T."/>
            <person name="Hayashi T."/>
            <person name="Toyoda A."/>
            <person name="Oliveira C."/>
            <person name="Osipova E."/>
            <person name="Leigh N.D."/>
            <person name="Simon A."/>
            <person name="Yun M.H."/>
        </authorList>
    </citation>
    <scope>NUCLEOTIDE SEQUENCE</scope>
    <source>
        <strain evidence="2">20211129_DDA</strain>
        <tissue evidence="2">Liver</tissue>
    </source>
</reference>
<evidence type="ECO:0000313" key="2">
    <source>
        <dbReference type="EMBL" id="KAJ1194339.1"/>
    </source>
</evidence>
<accession>A0AAV7V144</accession>
<keyword evidence="3" id="KW-1185">Reference proteome</keyword>
<name>A0AAV7V144_PLEWA</name>
<dbReference type="Proteomes" id="UP001066276">
    <property type="component" value="Chromosome 2_2"/>
</dbReference>
<comment type="caution">
    <text evidence="2">The sequence shown here is derived from an EMBL/GenBank/DDBJ whole genome shotgun (WGS) entry which is preliminary data.</text>
</comment>
<organism evidence="2 3">
    <name type="scientific">Pleurodeles waltl</name>
    <name type="common">Iberian ribbed newt</name>
    <dbReference type="NCBI Taxonomy" id="8319"/>
    <lineage>
        <taxon>Eukaryota</taxon>
        <taxon>Metazoa</taxon>
        <taxon>Chordata</taxon>
        <taxon>Craniata</taxon>
        <taxon>Vertebrata</taxon>
        <taxon>Euteleostomi</taxon>
        <taxon>Amphibia</taxon>
        <taxon>Batrachia</taxon>
        <taxon>Caudata</taxon>
        <taxon>Salamandroidea</taxon>
        <taxon>Salamandridae</taxon>
        <taxon>Pleurodelinae</taxon>
        <taxon>Pleurodeles</taxon>
    </lineage>
</organism>
<protein>
    <submittedName>
        <fullName evidence="2">Uncharacterized protein</fullName>
    </submittedName>
</protein>
<proteinExistence type="predicted"/>
<dbReference type="AlphaFoldDB" id="A0AAV7V144"/>
<sequence>MWLRPAWLLESPTPRWATITTVTGPSTSPSSQIRTRGHSPPKGGKASVWTAGPLVRTTGGDAQDAKNIQEIEQQLLLALPVLPVLSALTTDSTGFALLCSALPLPE</sequence>
<evidence type="ECO:0000256" key="1">
    <source>
        <dbReference type="SAM" id="MobiDB-lite"/>
    </source>
</evidence>
<feature type="compositionally biased region" description="Low complexity" evidence="1">
    <location>
        <begin position="19"/>
        <end position="31"/>
    </location>
</feature>
<gene>
    <name evidence="2" type="ORF">NDU88_003628</name>
</gene>